<protein>
    <recommendedName>
        <fullName evidence="3">RING-type domain-containing protein</fullName>
    </recommendedName>
</protein>
<comment type="caution">
    <text evidence="4">The sequence shown here is derived from an EMBL/GenBank/DDBJ whole genome shotgun (WGS) entry which is preliminary data.</text>
</comment>
<dbReference type="InterPro" id="IPR013083">
    <property type="entry name" value="Znf_RING/FYVE/PHD"/>
</dbReference>
<name>A0A5B0P9H3_PUCGR</name>
<sequence>MRLLFIFLGTLVLVSTSIIPVSDEISSAGPKILLKRRNQHTKRAFSGPSSSNICQLCNNPVNQIILQCTSSTCNRLFHFKCMENFTADRGLEIPQCPTCETPYPHLRELLSTFKTEEVPAERPPMPRPLNPKCPRCTGRAYSSTIQQPGEQGREYHCRKCGYTF</sequence>
<dbReference type="InterPro" id="IPR011011">
    <property type="entry name" value="Znf_FYVE_PHD"/>
</dbReference>
<proteinExistence type="predicted"/>
<keyword evidence="1" id="KW-0479">Metal-binding</keyword>
<dbReference type="PROSITE" id="PS50089">
    <property type="entry name" value="ZF_RING_2"/>
    <property type="match status" value="1"/>
</dbReference>
<dbReference type="EMBL" id="VSWC01000066">
    <property type="protein sequence ID" value="KAA1098001.1"/>
    <property type="molecule type" value="Genomic_DNA"/>
</dbReference>
<dbReference type="SUPFAM" id="SSF57903">
    <property type="entry name" value="FYVE/PHD zinc finger"/>
    <property type="match status" value="1"/>
</dbReference>
<evidence type="ECO:0000256" key="1">
    <source>
        <dbReference type="PROSITE-ProRule" id="PRU00175"/>
    </source>
</evidence>
<feature type="signal peptide" evidence="2">
    <location>
        <begin position="1"/>
        <end position="16"/>
    </location>
</feature>
<dbReference type="Proteomes" id="UP000324748">
    <property type="component" value="Unassembled WGS sequence"/>
</dbReference>
<keyword evidence="2" id="KW-0732">Signal</keyword>
<accession>A0A5B0P9H3</accession>
<organism evidence="4 5">
    <name type="scientific">Puccinia graminis f. sp. tritici</name>
    <dbReference type="NCBI Taxonomy" id="56615"/>
    <lineage>
        <taxon>Eukaryota</taxon>
        <taxon>Fungi</taxon>
        <taxon>Dikarya</taxon>
        <taxon>Basidiomycota</taxon>
        <taxon>Pucciniomycotina</taxon>
        <taxon>Pucciniomycetes</taxon>
        <taxon>Pucciniales</taxon>
        <taxon>Pucciniaceae</taxon>
        <taxon>Puccinia</taxon>
    </lineage>
</organism>
<feature type="chain" id="PRO_5023010256" description="RING-type domain-containing protein" evidence="2">
    <location>
        <begin position="17"/>
        <end position="164"/>
    </location>
</feature>
<evidence type="ECO:0000256" key="2">
    <source>
        <dbReference type="SAM" id="SignalP"/>
    </source>
</evidence>
<keyword evidence="5" id="KW-1185">Reference proteome</keyword>
<evidence type="ECO:0000259" key="3">
    <source>
        <dbReference type="PROSITE" id="PS50089"/>
    </source>
</evidence>
<dbReference type="Gene3D" id="3.30.40.10">
    <property type="entry name" value="Zinc/RING finger domain, C3HC4 (zinc finger)"/>
    <property type="match status" value="1"/>
</dbReference>
<feature type="domain" description="RING-type" evidence="3">
    <location>
        <begin position="54"/>
        <end position="100"/>
    </location>
</feature>
<evidence type="ECO:0000313" key="4">
    <source>
        <dbReference type="EMBL" id="KAA1098001.1"/>
    </source>
</evidence>
<keyword evidence="1" id="KW-0862">Zinc</keyword>
<gene>
    <name evidence="4" type="ORF">PGT21_026376</name>
</gene>
<evidence type="ECO:0000313" key="5">
    <source>
        <dbReference type="Proteomes" id="UP000324748"/>
    </source>
</evidence>
<dbReference type="GO" id="GO:0008270">
    <property type="term" value="F:zinc ion binding"/>
    <property type="evidence" value="ECO:0007669"/>
    <property type="project" value="UniProtKB-KW"/>
</dbReference>
<keyword evidence="1" id="KW-0863">Zinc-finger</keyword>
<reference evidence="4 5" key="1">
    <citation type="submission" date="2019-05" db="EMBL/GenBank/DDBJ databases">
        <title>Emergence of the Ug99 lineage of the wheat stem rust pathogen through somatic hybridization.</title>
        <authorList>
            <person name="Li F."/>
            <person name="Upadhyaya N.M."/>
            <person name="Sperschneider J."/>
            <person name="Matny O."/>
            <person name="Nguyen-Phuc H."/>
            <person name="Mago R."/>
            <person name="Raley C."/>
            <person name="Miller M.E."/>
            <person name="Silverstein K.A.T."/>
            <person name="Henningsen E."/>
            <person name="Hirsch C.D."/>
            <person name="Visser B."/>
            <person name="Pretorius Z.A."/>
            <person name="Steffenson B.J."/>
            <person name="Schwessinger B."/>
            <person name="Dodds P.N."/>
            <person name="Figueroa M."/>
        </authorList>
    </citation>
    <scope>NUCLEOTIDE SEQUENCE [LARGE SCALE GENOMIC DNA]</scope>
    <source>
        <strain evidence="4">21-0</strain>
    </source>
</reference>
<dbReference type="InterPro" id="IPR001841">
    <property type="entry name" value="Znf_RING"/>
</dbReference>
<dbReference type="AlphaFoldDB" id="A0A5B0P9H3"/>